<dbReference type="OrthoDB" id="3509362at2759"/>
<evidence type="ECO:0000259" key="1">
    <source>
        <dbReference type="SMART" id="SM00829"/>
    </source>
</evidence>
<dbReference type="Pfam" id="PF13602">
    <property type="entry name" value="ADH_zinc_N_2"/>
    <property type="match status" value="1"/>
</dbReference>
<dbReference type="Pfam" id="PF08240">
    <property type="entry name" value="ADH_N"/>
    <property type="match status" value="1"/>
</dbReference>
<dbReference type="InterPro" id="IPR052585">
    <property type="entry name" value="Lipid_raft_assoc_Zn_ADH"/>
</dbReference>
<dbReference type="GO" id="GO:0016491">
    <property type="term" value="F:oxidoreductase activity"/>
    <property type="evidence" value="ECO:0007669"/>
    <property type="project" value="InterPro"/>
</dbReference>
<feature type="domain" description="Enoyl reductase (ER)" evidence="1">
    <location>
        <begin position="25"/>
        <end position="329"/>
    </location>
</feature>
<dbReference type="SUPFAM" id="SSF51735">
    <property type="entry name" value="NAD(P)-binding Rossmann-fold domains"/>
    <property type="match status" value="1"/>
</dbReference>
<dbReference type="Proteomes" id="UP000184330">
    <property type="component" value="Unassembled WGS sequence"/>
</dbReference>
<dbReference type="EMBL" id="FJOG01000002">
    <property type="protein sequence ID" value="CZR52226.1"/>
    <property type="molecule type" value="Genomic_DNA"/>
</dbReference>
<dbReference type="InterPro" id="IPR011032">
    <property type="entry name" value="GroES-like_sf"/>
</dbReference>
<dbReference type="Gene3D" id="3.90.180.10">
    <property type="entry name" value="Medium-chain alcohol dehydrogenases, catalytic domain"/>
    <property type="match status" value="1"/>
</dbReference>
<evidence type="ECO:0000313" key="2">
    <source>
        <dbReference type="EMBL" id="CZR52226.1"/>
    </source>
</evidence>
<dbReference type="Gene3D" id="3.40.50.720">
    <property type="entry name" value="NAD(P)-binding Rossmann-like Domain"/>
    <property type="match status" value="1"/>
</dbReference>
<dbReference type="SMART" id="SM00829">
    <property type="entry name" value="PKS_ER"/>
    <property type="match status" value="1"/>
</dbReference>
<organism evidence="2 3">
    <name type="scientific">Phialocephala subalpina</name>
    <dbReference type="NCBI Taxonomy" id="576137"/>
    <lineage>
        <taxon>Eukaryota</taxon>
        <taxon>Fungi</taxon>
        <taxon>Dikarya</taxon>
        <taxon>Ascomycota</taxon>
        <taxon>Pezizomycotina</taxon>
        <taxon>Leotiomycetes</taxon>
        <taxon>Helotiales</taxon>
        <taxon>Mollisiaceae</taxon>
        <taxon>Phialocephala</taxon>
        <taxon>Phialocephala fortinii species complex</taxon>
    </lineage>
</organism>
<name>A0A1L7WHI0_9HELO</name>
<dbReference type="CDD" id="cd05289">
    <property type="entry name" value="MDR_like_2"/>
    <property type="match status" value="1"/>
</dbReference>
<proteinExistence type="predicted"/>
<dbReference type="SUPFAM" id="SSF50129">
    <property type="entry name" value="GroES-like"/>
    <property type="match status" value="1"/>
</dbReference>
<dbReference type="PANTHER" id="PTHR43482:SF1">
    <property type="entry name" value="PROTEIN AST1-RELATED"/>
    <property type="match status" value="1"/>
</dbReference>
<dbReference type="InterPro" id="IPR036291">
    <property type="entry name" value="NAD(P)-bd_dom_sf"/>
</dbReference>
<dbReference type="InterPro" id="IPR020843">
    <property type="entry name" value="ER"/>
</dbReference>
<dbReference type="STRING" id="576137.A0A1L7WHI0"/>
<accession>A0A1L7WHI0</accession>
<keyword evidence="3" id="KW-1185">Reference proteome</keyword>
<protein>
    <recommendedName>
        <fullName evidence="1">Enoyl reductase (ER) domain-containing protein</fullName>
    </recommendedName>
</protein>
<reference evidence="2 3" key="1">
    <citation type="submission" date="2016-03" db="EMBL/GenBank/DDBJ databases">
        <authorList>
            <person name="Ploux O."/>
        </authorList>
    </citation>
    <scope>NUCLEOTIDE SEQUENCE [LARGE SCALE GENOMIC DNA]</scope>
    <source>
        <strain evidence="2 3">UAMH 11012</strain>
    </source>
</reference>
<dbReference type="PANTHER" id="PTHR43482">
    <property type="entry name" value="PROTEIN AST1-RELATED"/>
    <property type="match status" value="1"/>
</dbReference>
<gene>
    <name evidence="2" type="ORF">PAC_02103</name>
</gene>
<sequence length="332" mass="35347">MEQQSPLQTTMKAITIPSPSTYVPSDPTTITSTSIPVPKSSPSQALVKIHAAAISPQELTWPTTSYPQPRIPAHDISGTIISSPSSSSFKLGDKVFALLDFKSQGGMAEYAIADENLICKVPDGVSMEEAASLPRASLTAWQGLQWVEKGMRVLITGASGAVGRMGVQIARIRVGEMGKVIALGGKGVESLKDMGADVVVNYRDVENWDDLVEEGGMVDGVFDCVGGQTLERVENLVKKGGWVVTVASPPPSWAKRGDEGWGVVEENRVKKYFFIVEESGEMLKEIGELVKAGKLKSSVAFSVEGLTGENVREAWSKGLRGGLAGSAVIKVL</sequence>
<dbReference type="AlphaFoldDB" id="A0A1L7WHI0"/>
<dbReference type="InterPro" id="IPR013154">
    <property type="entry name" value="ADH-like_N"/>
</dbReference>
<evidence type="ECO:0000313" key="3">
    <source>
        <dbReference type="Proteomes" id="UP000184330"/>
    </source>
</evidence>